<proteinExistence type="predicted"/>
<sequence length="98" mass="11120">MQPTTARHSEQQVVSKLPWGPIHMPGILYPPGVPGKALFMAPTWQQPLKPLKQSSDKDQELHYLIDKLKDREDRSRRDNVCFFGIAEQAEGVDTSTFS</sequence>
<name>A0AAV7MVM7_PLEWA</name>
<evidence type="ECO:0000313" key="1">
    <source>
        <dbReference type="EMBL" id="KAJ1107836.1"/>
    </source>
</evidence>
<protein>
    <submittedName>
        <fullName evidence="1">Uncharacterized protein</fullName>
    </submittedName>
</protein>
<accession>A0AAV7MVM7</accession>
<dbReference type="Proteomes" id="UP001066276">
    <property type="component" value="Chromosome 9"/>
</dbReference>
<reference evidence="1" key="1">
    <citation type="journal article" date="2022" name="bioRxiv">
        <title>Sequencing and chromosome-scale assembly of the giantPleurodeles waltlgenome.</title>
        <authorList>
            <person name="Brown T."/>
            <person name="Elewa A."/>
            <person name="Iarovenko S."/>
            <person name="Subramanian E."/>
            <person name="Araus A.J."/>
            <person name="Petzold A."/>
            <person name="Susuki M."/>
            <person name="Suzuki K.-i.T."/>
            <person name="Hayashi T."/>
            <person name="Toyoda A."/>
            <person name="Oliveira C."/>
            <person name="Osipova E."/>
            <person name="Leigh N.D."/>
            <person name="Simon A."/>
            <person name="Yun M.H."/>
        </authorList>
    </citation>
    <scope>NUCLEOTIDE SEQUENCE</scope>
    <source>
        <strain evidence="1">20211129_DDA</strain>
        <tissue evidence="1">Liver</tissue>
    </source>
</reference>
<dbReference type="EMBL" id="JANPWB010000013">
    <property type="protein sequence ID" value="KAJ1107836.1"/>
    <property type="molecule type" value="Genomic_DNA"/>
</dbReference>
<organism evidence="1 2">
    <name type="scientific">Pleurodeles waltl</name>
    <name type="common">Iberian ribbed newt</name>
    <dbReference type="NCBI Taxonomy" id="8319"/>
    <lineage>
        <taxon>Eukaryota</taxon>
        <taxon>Metazoa</taxon>
        <taxon>Chordata</taxon>
        <taxon>Craniata</taxon>
        <taxon>Vertebrata</taxon>
        <taxon>Euteleostomi</taxon>
        <taxon>Amphibia</taxon>
        <taxon>Batrachia</taxon>
        <taxon>Caudata</taxon>
        <taxon>Salamandroidea</taxon>
        <taxon>Salamandridae</taxon>
        <taxon>Pleurodelinae</taxon>
        <taxon>Pleurodeles</taxon>
    </lineage>
</organism>
<gene>
    <name evidence="1" type="ORF">NDU88_005225</name>
</gene>
<comment type="caution">
    <text evidence="1">The sequence shown here is derived from an EMBL/GenBank/DDBJ whole genome shotgun (WGS) entry which is preliminary data.</text>
</comment>
<evidence type="ECO:0000313" key="2">
    <source>
        <dbReference type="Proteomes" id="UP001066276"/>
    </source>
</evidence>
<keyword evidence="2" id="KW-1185">Reference proteome</keyword>
<dbReference type="AlphaFoldDB" id="A0AAV7MVM7"/>